<name>A0A8S3RFD5_MYTED</name>
<comment type="caution">
    <text evidence="2">The sequence shown here is derived from an EMBL/GenBank/DDBJ whole genome shotgun (WGS) entry which is preliminary data.</text>
</comment>
<reference evidence="2" key="1">
    <citation type="submission" date="2021-03" db="EMBL/GenBank/DDBJ databases">
        <authorList>
            <person name="Bekaert M."/>
        </authorList>
    </citation>
    <scope>NUCLEOTIDE SEQUENCE</scope>
</reference>
<dbReference type="AlphaFoldDB" id="A0A8S3RFD5"/>
<dbReference type="EMBL" id="CAJPWZ010001102">
    <property type="protein sequence ID" value="CAG2208089.1"/>
    <property type="molecule type" value="Genomic_DNA"/>
</dbReference>
<keyword evidence="1" id="KW-0812">Transmembrane</keyword>
<dbReference type="Proteomes" id="UP000683360">
    <property type="component" value="Unassembled WGS sequence"/>
</dbReference>
<accession>A0A8S3RFD5</accession>
<feature type="transmembrane region" description="Helical" evidence="1">
    <location>
        <begin position="62"/>
        <end position="85"/>
    </location>
</feature>
<keyword evidence="1" id="KW-1133">Transmembrane helix</keyword>
<organism evidence="2 3">
    <name type="scientific">Mytilus edulis</name>
    <name type="common">Blue mussel</name>
    <dbReference type="NCBI Taxonomy" id="6550"/>
    <lineage>
        <taxon>Eukaryota</taxon>
        <taxon>Metazoa</taxon>
        <taxon>Spiralia</taxon>
        <taxon>Lophotrochozoa</taxon>
        <taxon>Mollusca</taxon>
        <taxon>Bivalvia</taxon>
        <taxon>Autobranchia</taxon>
        <taxon>Pteriomorphia</taxon>
        <taxon>Mytilida</taxon>
        <taxon>Mytiloidea</taxon>
        <taxon>Mytilidae</taxon>
        <taxon>Mytilinae</taxon>
        <taxon>Mytilus</taxon>
    </lineage>
</organism>
<keyword evidence="3" id="KW-1185">Reference proteome</keyword>
<sequence length="192" mass="21711">MLSTIQVFIELQCIYVVECKQGTKSKNEEPCTPCNTGTYGRKCTFSASVAFMKADVTEEEKYVYFTGFGGFLLIILSAVCIYVCFRKYKSKQLDNNHITEPDNNQSNEESSTENVYEIIDESSIFDESIPSTNPAESIEDVKIRNLDPKHHPSILDILILTQHLLNATRRTCIVHEYALTIVAVVCLLCHQV</sequence>
<evidence type="ECO:0000313" key="3">
    <source>
        <dbReference type="Proteomes" id="UP000683360"/>
    </source>
</evidence>
<proteinExistence type="predicted"/>
<protein>
    <submittedName>
        <fullName evidence="2">Uncharacterized protein</fullName>
    </submittedName>
</protein>
<evidence type="ECO:0000313" key="2">
    <source>
        <dbReference type="EMBL" id="CAG2208089.1"/>
    </source>
</evidence>
<evidence type="ECO:0000256" key="1">
    <source>
        <dbReference type="SAM" id="Phobius"/>
    </source>
</evidence>
<keyword evidence="1" id="KW-0472">Membrane</keyword>
<gene>
    <name evidence="2" type="ORF">MEDL_22315</name>
</gene>